<dbReference type="EMBL" id="LN649229">
    <property type="protein sequence ID" value="CEI63711.1"/>
    <property type="molecule type" value="Genomic_DNA"/>
</dbReference>
<keyword evidence="1" id="KW-0472">Membrane</keyword>
<feature type="transmembrane region" description="Helical" evidence="1">
    <location>
        <begin position="90"/>
        <end position="110"/>
    </location>
</feature>
<keyword evidence="3" id="KW-1185">Reference proteome</keyword>
<name>A0A2L2TE57_9HYPO</name>
<accession>A0A2L2TE57</accession>
<dbReference type="KEGG" id="fvn:FVRRES_00223"/>
<evidence type="ECO:0000313" key="3">
    <source>
        <dbReference type="Proteomes" id="UP000245910"/>
    </source>
</evidence>
<keyword evidence="1" id="KW-0812">Transmembrane</keyword>
<dbReference type="RefSeq" id="XP_025587431.1">
    <property type="nucleotide sequence ID" value="XM_025730299.1"/>
</dbReference>
<reference evidence="3" key="1">
    <citation type="submission" date="2014-10" db="EMBL/GenBank/DDBJ databases">
        <authorList>
            <person name="King R."/>
        </authorList>
    </citation>
    <scope>NUCLEOTIDE SEQUENCE [LARGE SCALE GENOMIC DNA]</scope>
    <source>
        <strain evidence="3">A3/5</strain>
    </source>
</reference>
<proteinExistence type="predicted"/>
<dbReference type="InterPro" id="IPR018750">
    <property type="entry name" value="DUF2306_membrane"/>
</dbReference>
<protein>
    <recommendedName>
        <fullName evidence="4">Microtubule associated protein</fullName>
    </recommendedName>
</protein>
<dbReference type="OrthoDB" id="193478at2759"/>
<dbReference type="GeneID" id="37251867"/>
<feature type="transmembrane region" description="Helical" evidence="1">
    <location>
        <begin position="122"/>
        <end position="144"/>
    </location>
</feature>
<evidence type="ECO:0000313" key="2">
    <source>
        <dbReference type="EMBL" id="CEI63711.1"/>
    </source>
</evidence>
<feature type="transmembrane region" description="Helical" evidence="1">
    <location>
        <begin position="184"/>
        <end position="208"/>
    </location>
</feature>
<dbReference type="Pfam" id="PF10067">
    <property type="entry name" value="DUF2306"/>
    <property type="match status" value="1"/>
</dbReference>
<feature type="transmembrane region" description="Helical" evidence="1">
    <location>
        <begin position="31"/>
        <end position="51"/>
    </location>
</feature>
<dbReference type="STRING" id="56646.A0A2L2TE57"/>
<feature type="transmembrane region" description="Helical" evidence="1">
    <location>
        <begin position="272"/>
        <end position="291"/>
    </location>
</feature>
<organism evidence="2 3">
    <name type="scientific">Fusarium venenatum</name>
    <dbReference type="NCBI Taxonomy" id="56646"/>
    <lineage>
        <taxon>Eukaryota</taxon>
        <taxon>Fungi</taxon>
        <taxon>Dikarya</taxon>
        <taxon>Ascomycota</taxon>
        <taxon>Pezizomycotina</taxon>
        <taxon>Sordariomycetes</taxon>
        <taxon>Hypocreomycetidae</taxon>
        <taxon>Hypocreales</taxon>
        <taxon>Nectriaceae</taxon>
        <taxon>Fusarium</taxon>
    </lineage>
</organism>
<evidence type="ECO:0008006" key="4">
    <source>
        <dbReference type="Google" id="ProtNLM"/>
    </source>
</evidence>
<dbReference type="Proteomes" id="UP000245910">
    <property type="component" value="Chromosome I"/>
</dbReference>
<sequence>MGSSTRPPANRFVAVARHVYNPIGFSKGYNFVLWFIFAGGLLGFICARAPYFDYDGVFCKPDSNGGFFGAAAGECWSYAQESHLKFGIKMHLWTVLPAGFLAFLHFLPILRHKVILFHQINGYITILLSIVGTAGALMIAHVSFGGGADIQAAVGLLAILFVGSLLVALYNIKRLQLEQHRAWMLRAWFYAGAIISCRLVMSSAAMIISKWGAVYKSFSCDKLASFYQDDEQGFMQKYPVCNSTDGWVAVKADIIGGDGENAAAAMHETFGMAVWLALALHAIGVEIYLRLTPAESERLRNISYKRQIEAGFKNPGSAGLTIDRLGDSTAWEPAIGRNQRDSAYALVDHVGRTNLNDSRSEYVLLQPGHTQYDPYMPHA</sequence>
<keyword evidence="1" id="KW-1133">Transmembrane helix</keyword>
<feature type="transmembrane region" description="Helical" evidence="1">
    <location>
        <begin position="150"/>
        <end position="172"/>
    </location>
</feature>
<evidence type="ECO:0000256" key="1">
    <source>
        <dbReference type="SAM" id="Phobius"/>
    </source>
</evidence>
<dbReference type="AlphaFoldDB" id="A0A2L2TE57"/>